<feature type="compositionally biased region" description="Polar residues" evidence="1">
    <location>
        <begin position="7"/>
        <end position="28"/>
    </location>
</feature>
<dbReference type="AlphaFoldDB" id="A0A1C1CAP1"/>
<dbReference type="VEuPathDB" id="FungiDB:CLCR_01702"/>
<dbReference type="OrthoDB" id="4152195at2759"/>
<feature type="region of interest" description="Disordered" evidence="1">
    <location>
        <begin position="91"/>
        <end position="110"/>
    </location>
</feature>
<evidence type="ECO:0000256" key="1">
    <source>
        <dbReference type="SAM" id="MobiDB-lite"/>
    </source>
</evidence>
<organism evidence="2 3">
    <name type="scientific">Cladophialophora carrionii</name>
    <dbReference type="NCBI Taxonomy" id="86049"/>
    <lineage>
        <taxon>Eukaryota</taxon>
        <taxon>Fungi</taxon>
        <taxon>Dikarya</taxon>
        <taxon>Ascomycota</taxon>
        <taxon>Pezizomycotina</taxon>
        <taxon>Eurotiomycetes</taxon>
        <taxon>Chaetothyriomycetidae</taxon>
        <taxon>Chaetothyriales</taxon>
        <taxon>Herpotrichiellaceae</taxon>
        <taxon>Cladophialophora</taxon>
    </lineage>
</organism>
<evidence type="ECO:0000313" key="2">
    <source>
        <dbReference type="EMBL" id="OCT45623.1"/>
    </source>
</evidence>
<feature type="compositionally biased region" description="Polar residues" evidence="1">
    <location>
        <begin position="171"/>
        <end position="194"/>
    </location>
</feature>
<name>A0A1C1CAP1_9EURO</name>
<feature type="region of interest" description="Disordered" evidence="1">
    <location>
        <begin position="1"/>
        <end position="85"/>
    </location>
</feature>
<sequence length="217" mass="21616">MSGLNPGFTTKNTADAGASSATKTTDQTEGIFEDASSDMKSKQQGSVLGSNLQGGLLDQIGGSSTGHTALGYDAKHGSSVTGTAEAKGKDLYEDARKGAHSAENAASNGLEQLKGTAAEYAESAKDTAGNMSAGAQNAAHDATSGSGSGGHGGLLDTVREKVSGVFGGGHSTVQSRQASNFDAGASSATKSTDLTEGIHEDASKGIESVKGATTRRE</sequence>
<evidence type="ECO:0000313" key="3">
    <source>
        <dbReference type="Proteomes" id="UP000094526"/>
    </source>
</evidence>
<feature type="compositionally biased region" description="Polar residues" evidence="1">
    <location>
        <begin position="42"/>
        <end position="53"/>
    </location>
</feature>
<proteinExistence type="predicted"/>
<dbReference type="Proteomes" id="UP000094526">
    <property type="component" value="Unassembled WGS sequence"/>
</dbReference>
<dbReference type="EMBL" id="LGRB01000019">
    <property type="protein sequence ID" value="OCT45623.1"/>
    <property type="molecule type" value="Genomic_DNA"/>
</dbReference>
<gene>
    <name evidence="2" type="ORF">CLCR_01702</name>
</gene>
<dbReference type="VEuPathDB" id="FungiDB:G647_03531"/>
<protein>
    <submittedName>
        <fullName evidence="2">Uncharacterized protein</fullName>
    </submittedName>
</protein>
<accession>A0A1C1CAP1</accession>
<comment type="caution">
    <text evidence="2">The sequence shown here is derived from an EMBL/GenBank/DDBJ whole genome shotgun (WGS) entry which is preliminary data.</text>
</comment>
<reference evidence="3" key="1">
    <citation type="submission" date="2015-07" db="EMBL/GenBank/DDBJ databases">
        <authorList>
            <person name="Teixeira M.M."/>
            <person name="Souza R.C."/>
            <person name="Almeida L.G."/>
            <person name="Vicente V.A."/>
            <person name="de Hoog S."/>
            <person name="Bocca A.L."/>
            <person name="de Almeida S.R."/>
            <person name="Vasconcelos A.T."/>
            <person name="Felipe M.S."/>
        </authorList>
    </citation>
    <scope>NUCLEOTIDE SEQUENCE [LARGE SCALE GENOMIC DNA]</scope>
    <source>
        <strain evidence="3">KSF</strain>
    </source>
</reference>
<keyword evidence="3" id="KW-1185">Reference proteome</keyword>
<feature type="region of interest" description="Disordered" evidence="1">
    <location>
        <begin position="117"/>
        <end position="217"/>
    </location>
</feature>